<dbReference type="EMBL" id="ASTJ01000011">
    <property type="protein sequence ID" value="EPC04087.1"/>
    <property type="molecule type" value="Genomic_DNA"/>
</dbReference>
<keyword evidence="1" id="KW-1133">Transmembrane helix</keyword>
<proteinExistence type="predicted"/>
<dbReference type="AlphaFoldDB" id="S2KPQ4"/>
<evidence type="ECO:0008006" key="4">
    <source>
        <dbReference type="Google" id="ProtNLM"/>
    </source>
</evidence>
<feature type="transmembrane region" description="Helical" evidence="1">
    <location>
        <begin position="216"/>
        <end position="242"/>
    </location>
</feature>
<sequence>MTPSYAASDNVSLIDLTVLLVRRWKIMLAICLAVMLATSVYAFARPTLYQYTSLYHIAEKYVTDEETSGELEPLSGVIAQLQTLVLPTAIRAFLADQGLDAMPFDVNVSQVGDNEQLVVLKSESTEAQSSDVETLHRKVLEGIQALQNERVERLQHSLEMRLAGTKDAVASAEGNAGLGVTTSIIELESQLAALEKGQISQLAVISLEPVGVSNGLILALGIIFGIIFATTSVFFLHFVGLVNQSMQKDGN</sequence>
<dbReference type="eggNOG" id="COG3765">
    <property type="taxonomic scope" value="Bacteria"/>
</dbReference>
<organism evidence="2 3">
    <name type="scientific">Litchfieldella anticariensis (strain DSM 16096 / CECT 5854 / CIP 108499 / LMG 22089 / FP35)</name>
    <name type="common">Halomonas anticariensis</name>
    <dbReference type="NCBI Taxonomy" id="1121939"/>
    <lineage>
        <taxon>Bacteria</taxon>
        <taxon>Pseudomonadati</taxon>
        <taxon>Pseudomonadota</taxon>
        <taxon>Gammaproteobacteria</taxon>
        <taxon>Oceanospirillales</taxon>
        <taxon>Halomonadaceae</taxon>
        <taxon>Litchfieldella</taxon>
    </lineage>
</organism>
<keyword evidence="1" id="KW-0812">Transmembrane</keyword>
<keyword evidence="3" id="KW-1185">Reference proteome</keyword>
<comment type="caution">
    <text evidence="2">The sequence shown here is derived from an EMBL/GenBank/DDBJ whole genome shotgun (WGS) entry which is preliminary data.</text>
</comment>
<evidence type="ECO:0000256" key="1">
    <source>
        <dbReference type="SAM" id="Phobius"/>
    </source>
</evidence>
<accession>S2KPQ4</accession>
<dbReference type="PATRIC" id="fig|1121939.11.peg.357"/>
<dbReference type="RefSeq" id="WP_016414819.1">
    <property type="nucleotide sequence ID" value="NZ_AUAB01000028.1"/>
</dbReference>
<protein>
    <recommendedName>
        <fullName evidence="4">Polysaccharide chain length determinant N-terminal domain-containing protein</fullName>
    </recommendedName>
</protein>
<gene>
    <name evidence="2" type="ORF">L861_01910</name>
</gene>
<keyword evidence="1" id="KW-0472">Membrane</keyword>
<feature type="transmembrane region" description="Helical" evidence="1">
    <location>
        <begin position="26"/>
        <end position="44"/>
    </location>
</feature>
<evidence type="ECO:0000313" key="2">
    <source>
        <dbReference type="EMBL" id="EPC04087.1"/>
    </source>
</evidence>
<dbReference type="Proteomes" id="UP000014463">
    <property type="component" value="Unassembled WGS sequence"/>
</dbReference>
<evidence type="ECO:0000313" key="3">
    <source>
        <dbReference type="Proteomes" id="UP000014463"/>
    </source>
</evidence>
<name>S2KPQ4_LITA3</name>
<reference evidence="2 3" key="1">
    <citation type="journal article" date="2013" name="Genome Announc.">
        <title>Draft genome sequence of the moderately halophilic gammaproteobacterium Halomonas anticariensis FP35.</title>
        <authorList>
            <person name="Tahrioui A."/>
            <person name="Quesada E."/>
            <person name="Llamas I."/>
        </authorList>
    </citation>
    <scope>NUCLEOTIDE SEQUENCE [LARGE SCALE GENOMIC DNA]</scope>
    <source>
        <strain evidence="3">DSM 16096 / CECT 5854 / LMG 22089 / FP35</strain>
    </source>
</reference>
<dbReference type="STRING" id="1121939.L861_01910"/>